<organism evidence="7 8">
    <name type="scientific">Streptomyces aurantiacus JA 4570</name>
    <dbReference type="NCBI Taxonomy" id="1286094"/>
    <lineage>
        <taxon>Bacteria</taxon>
        <taxon>Bacillati</taxon>
        <taxon>Actinomycetota</taxon>
        <taxon>Actinomycetes</taxon>
        <taxon>Kitasatosporales</taxon>
        <taxon>Streptomycetaceae</taxon>
        <taxon>Streptomyces</taxon>
        <taxon>Streptomyces aurantiacus group</taxon>
    </lineage>
</organism>
<evidence type="ECO:0000256" key="2">
    <source>
        <dbReference type="ARBA" id="ARBA00022553"/>
    </source>
</evidence>
<dbReference type="Pfam" id="PF08659">
    <property type="entry name" value="KR"/>
    <property type="match status" value="1"/>
</dbReference>
<dbReference type="PROSITE" id="PS00012">
    <property type="entry name" value="PHOSPHOPANTETHEINE"/>
    <property type="match status" value="1"/>
</dbReference>
<keyword evidence="8" id="KW-1185">Reference proteome</keyword>
<dbReference type="InterPro" id="IPR009081">
    <property type="entry name" value="PP-bd_ACP"/>
</dbReference>
<comment type="caution">
    <text evidence="7">The sequence shown here is derived from an EMBL/GenBank/DDBJ whole genome shotgun (WGS) entry which is preliminary data.</text>
</comment>
<dbReference type="SMART" id="SM01294">
    <property type="entry name" value="PKS_PP_betabranch"/>
    <property type="match status" value="1"/>
</dbReference>
<dbReference type="Pfam" id="PF18369">
    <property type="entry name" value="PKS_DE"/>
    <property type="match status" value="1"/>
</dbReference>
<dbReference type="SMART" id="SM00823">
    <property type="entry name" value="PKS_PP"/>
    <property type="match status" value="1"/>
</dbReference>
<dbReference type="EMBL" id="AOPZ01000364">
    <property type="protein sequence ID" value="EPH40788.1"/>
    <property type="molecule type" value="Genomic_DNA"/>
</dbReference>
<sequence>MRGAEVDWTPLYAPAGARRRVDLPTYAFQHQHYWLEAAPDTAAVDGAVTADEVESRFWETVESEDLAELAKTLEVPDDAPLTEVLPALTAWRRQRRENSTIDRWNYRESWTPLNETTAGTLSGDWLVVVPEGRADSPWSTAVAALLAEHDARPVTVEMPASATGRDAVAAVLRAAVGGPADAAALTGVLSLLAADGGAPQGSDTRTDAAAASASAEAALTLALIQALGDAGVGAPLWCATRDAVAVGHADARTAPARTALWGLGRVAALEYPERWGGLVDLPDAADTAAVSRLGRLLGGAWAGEDQVAVRGSGAFGRRVVRAPLDGGTAGEWAPRGTVLVTGGTGALGRHVARWLAREGADHLVLTSRSGLDAPGAPELRTELEELGVRVTVAACDAADREALARLLDGISSENDEKNGAAGAPLTAVFHAAGVLDDGVLDAMTPERLDTVFRAKAESARNLDELTAGLELSAFVLFSSFAGVAGGAGQGSYAAANAFLDGLAHARRARGLTATSVAWGPWAGSGMAAEGVAAERLRGGAIPPLEPDHAITALKRLLAQDRTAVLVADIDWQQYAPAFTAGRPSRLYVELPEVERLSATAAAHGGTGGPAAGQGPDLVAKLASLQRPEQERLLLDLVCEQVAAVLGYSGAAAVEPTRAFRELGFDSLTAVELRNRVNALTGLVLPATVVFDHPTPTALADCLRTELAPDAADPATLLLGDLDRLEGSLAAAGSAGAADEITRTKVAVRLQAALDRWKSPGGQPGGGAATTGDTGDVGDHLAAASDDEMLAFIKKQLGRE</sequence>
<evidence type="ECO:0000256" key="5">
    <source>
        <dbReference type="SAM" id="MobiDB-lite"/>
    </source>
</evidence>
<dbReference type="PROSITE" id="PS50075">
    <property type="entry name" value="CARRIER"/>
    <property type="match status" value="1"/>
</dbReference>
<dbReference type="GO" id="GO:0017000">
    <property type="term" value="P:antibiotic biosynthetic process"/>
    <property type="evidence" value="ECO:0007669"/>
    <property type="project" value="UniProtKB-ARBA"/>
</dbReference>
<dbReference type="GO" id="GO:0004312">
    <property type="term" value="F:fatty acid synthase activity"/>
    <property type="evidence" value="ECO:0007669"/>
    <property type="project" value="TreeGrafter"/>
</dbReference>
<dbReference type="InterPro" id="IPR020806">
    <property type="entry name" value="PKS_PP-bd"/>
</dbReference>
<dbReference type="CDD" id="cd08952">
    <property type="entry name" value="KR_1_SDR_x"/>
    <property type="match status" value="1"/>
</dbReference>
<dbReference type="SUPFAM" id="SSF51735">
    <property type="entry name" value="NAD(P)-binding Rossmann-fold domains"/>
    <property type="match status" value="2"/>
</dbReference>
<evidence type="ECO:0000256" key="3">
    <source>
        <dbReference type="ARBA" id="ARBA00022679"/>
    </source>
</evidence>
<dbReference type="SUPFAM" id="SSF47336">
    <property type="entry name" value="ACP-like"/>
    <property type="match status" value="1"/>
</dbReference>
<feature type="region of interest" description="Disordered" evidence="5">
    <location>
        <begin position="755"/>
        <end position="779"/>
    </location>
</feature>
<keyword evidence="4" id="KW-0511">Multifunctional enzyme</keyword>
<dbReference type="InterPro" id="IPR036291">
    <property type="entry name" value="NAD(P)-bd_dom_sf"/>
</dbReference>
<dbReference type="AlphaFoldDB" id="S3ZCD7"/>
<dbReference type="InterPro" id="IPR013968">
    <property type="entry name" value="PKS_KR"/>
</dbReference>
<gene>
    <name evidence="7" type="ORF">STRAU_6150</name>
</gene>
<evidence type="ECO:0000313" key="8">
    <source>
        <dbReference type="Proteomes" id="UP000014629"/>
    </source>
</evidence>
<dbReference type="Gene3D" id="3.30.70.3290">
    <property type="match status" value="1"/>
</dbReference>
<dbReference type="InterPro" id="IPR057326">
    <property type="entry name" value="KR_dom"/>
</dbReference>
<keyword evidence="2" id="KW-0597">Phosphoprotein</keyword>
<dbReference type="InterPro" id="IPR006162">
    <property type="entry name" value="Ppantetheine_attach_site"/>
</dbReference>
<dbReference type="Proteomes" id="UP000014629">
    <property type="component" value="Unassembled WGS sequence"/>
</dbReference>
<dbReference type="GO" id="GO:0031177">
    <property type="term" value="F:phosphopantetheine binding"/>
    <property type="evidence" value="ECO:0007669"/>
    <property type="project" value="InterPro"/>
</dbReference>
<dbReference type="GO" id="GO:0006633">
    <property type="term" value="P:fatty acid biosynthetic process"/>
    <property type="evidence" value="ECO:0007669"/>
    <property type="project" value="TreeGrafter"/>
</dbReference>
<dbReference type="InterPro" id="IPR050091">
    <property type="entry name" value="PKS_NRPS_Biosynth_Enz"/>
</dbReference>
<accession>S3ZCD7</accession>
<evidence type="ECO:0000256" key="1">
    <source>
        <dbReference type="ARBA" id="ARBA00022450"/>
    </source>
</evidence>
<keyword evidence="1" id="KW-0596">Phosphopantetheine</keyword>
<reference evidence="7 8" key="1">
    <citation type="submission" date="2013-02" db="EMBL/GenBank/DDBJ databases">
        <title>Draft Genome Sequence of Streptomyces aurantiacus, Which Produces Setomimycin.</title>
        <authorList>
            <person name="Gruening B.A."/>
            <person name="Praeg A."/>
            <person name="Erxleben A."/>
            <person name="Guenther S."/>
            <person name="Mueller M."/>
        </authorList>
    </citation>
    <scope>NUCLEOTIDE SEQUENCE [LARGE SCALE GENOMIC DNA]</scope>
    <source>
        <strain evidence="7 8">JA 4570</strain>
    </source>
</reference>
<proteinExistence type="predicted"/>
<dbReference type="InterPro" id="IPR041618">
    <property type="entry name" value="PKS_DE"/>
</dbReference>
<dbReference type="PATRIC" id="fig|1286094.4.peg.6077"/>
<evidence type="ECO:0000256" key="4">
    <source>
        <dbReference type="ARBA" id="ARBA00023268"/>
    </source>
</evidence>
<dbReference type="Gene3D" id="3.40.50.720">
    <property type="entry name" value="NAD(P)-binding Rossmann-like Domain"/>
    <property type="match status" value="1"/>
</dbReference>
<dbReference type="PANTHER" id="PTHR43775">
    <property type="entry name" value="FATTY ACID SYNTHASE"/>
    <property type="match status" value="1"/>
</dbReference>
<feature type="domain" description="Carrier" evidence="6">
    <location>
        <begin position="631"/>
        <end position="706"/>
    </location>
</feature>
<evidence type="ECO:0000259" key="6">
    <source>
        <dbReference type="PROSITE" id="PS50075"/>
    </source>
</evidence>
<protein>
    <submittedName>
        <fullName evidence="7">Putative Oleandomycin polyketide synthase, modules 5 and 6</fullName>
    </submittedName>
</protein>
<dbReference type="Pfam" id="PF00550">
    <property type="entry name" value="PP-binding"/>
    <property type="match status" value="1"/>
</dbReference>
<evidence type="ECO:0000313" key="7">
    <source>
        <dbReference type="EMBL" id="EPH40788.1"/>
    </source>
</evidence>
<name>S3ZCD7_9ACTN</name>
<dbReference type="PANTHER" id="PTHR43775:SF51">
    <property type="entry name" value="INACTIVE PHENOLPHTHIOCEROL SYNTHESIS POLYKETIDE SYNTHASE TYPE I PKS1-RELATED"/>
    <property type="match status" value="1"/>
</dbReference>
<keyword evidence="3" id="KW-0808">Transferase</keyword>
<dbReference type="InterPro" id="IPR036736">
    <property type="entry name" value="ACP-like_sf"/>
</dbReference>
<dbReference type="Gene3D" id="1.10.1200.10">
    <property type="entry name" value="ACP-like"/>
    <property type="match status" value="1"/>
</dbReference>
<dbReference type="FunFam" id="1.10.1200.10:FF:000007">
    <property type="entry name" value="Probable polyketide synthase pks17"/>
    <property type="match status" value="1"/>
</dbReference>
<dbReference type="SMART" id="SM00822">
    <property type="entry name" value="PKS_KR"/>
    <property type="match status" value="1"/>
</dbReference>